<dbReference type="InterPro" id="IPR008501">
    <property type="entry name" value="THOC7/Mft1"/>
</dbReference>
<feature type="compositionally biased region" description="Polar residues" evidence="9">
    <location>
        <begin position="668"/>
        <end position="680"/>
    </location>
</feature>
<evidence type="ECO:0000256" key="7">
    <source>
        <dbReference type="ARBA" id="ARBA00023242"/>
    </source>
</evidence>
<name>A0A4Q2DRV2_9AGAR</name>
<gene>
    <name evidence="12" type="ORF">EST38_g3904</name>
</gene>
<evidence type="ECO:0000256" key="5">
    <source>
        <dbReference type="ARBA" id="ARBA00022927"/>
    </source>
</evidence>
<dbReference type="GO" id="GO:0006397">
    <property type="term" value="P:mRNA processing"/>
    <property type="evidence" value="ECO:0007669"/>
    <property type="project" value="InterPro"/>
</dbReference>
<dbReference type="GO" id="GO:0032456">
    <property type="term" value="P:endocytic recycling"/>
    <property type="evidence" value="ECO:0007669"/>
    <property type="project" value="TreeGrafter"/>
</dbReference>
<keyword evidence="4" id="KW-0813">Transport</keyword>
<feature type="compositionally biased region" description="Acidic residues" evidence="9">
    <location>
        <begin position="704"/>
        <end position="717"/>
    </location>
</feature>
<dbReference type="InterPro" id="IPR007258">
    <property type="entry name" value="Vps52"/>
</dbReference>
<dbReference type="GO" id="GO:0000445">
    <property type="term" value="C:THO complex part of transcription export complex"/>
    <property type="evidence" value="ECO:0007669"/>
    <property type="project" value="InterPro"/>
</dbReference>
<dbReference type="EMBL" id="SDEE01000089">
    <property type="protein sequence ID" value="RXW21942.1"/>
    <property type="molecule type" value="Genomic_DNA"/>
</dbReference>
<dbReference type="GO" id="GO:0006896">
    <property type="term" value="P:Golgi to vacuole transport"/>
    <property type="evidence" value="ECO:0007669"/>
    <property type="project" value="TreeGrafter"/>
</dbReference>
<comment type="caution">
    <text evidence="12">The sequence shown here is derived from an EMBL/GenBank/DDBJ whole genome shotgun (WGS) entry which is preliminary data.</text>
</comment>
<comment type="similarity">
    <text evidence="3">Belongs to the VPS52 family.</text>
</comment>
<dbReference type="InterPro" id="IPR048361">
    <property type="entry name" value="Vps52_C"/>
</dbReference>
<dbReference type="GO" id="GO:0005829">
    <property type="term" value="C:cytosol"/>
    <property type="evidence" value="ECO:0007669"/>
    <property type="project" value="GOC"/>
</dbReference>
<dbReference type="STRING" id="2316362.A0A4Q2DRV2"/>
<evidence type="ECO:0000259" key="11">
    <source>
        <dbReference type="Pfam" id="PF20655"/>
    </source>
</evidence>
<feature type="domain" description="Vps52 C-terminal" evidence="11">
    <location>
        <begin position="253"/>
        <end position="302"/>
    </location>
</feature>
<protein>
    <recommendedName>
        <fullName evidence="14">Vacuolar sorting protein</fullName>
    </recommendedName>
</protein>
<keyword evidence="7" id="KW-0539">Nucleus</keyword>
<feature type="region of interest" description="Disordered" evidence="9">
    <location>
        <begin position="634"/>
        <end position="750"/>
    </location>
</feature>
<proteinExistence type="inferred from homology"/>
<feature type="coiled-coil region" evidence="8">
    <location>
        <begin position="584"/>
        <end position="611"/>
    </location>
</feature>
<comment type="subcellular location">
    <subcellularLocation>
        <location evidence="2">Golgi apparatus</location>
        <location evidence="2">trans-Golgi network</location>
    </subcellularLocation>
    <subcellularLocation>
        <location evidence="1">Nucleus</location>
    </subcellularLocation>
</comment>
<evidence type="ECO:0000256" key="8">
    <source>
        <dbReference type="SAM" id="Coils"/>
    </source>
</evidence>
<dbReference type="GO" id="GO:0000938">
    <property type="term" value="C:GARP complex"/>
    <property type="evidence" value="ECO:0007669"/>
    <property type="project" value="TreeGrafter"/>
</dbReference>
<keyword evidence="13" id="KW-1185">Reference proteome</keyword>
<feature type="coiled-coil region" evidence="8">
    <location>
        <begin position="523"/>
        <end position="557"/>
    </location>
</feature>
<feature type="domain" description="Vps52 coiled-coil" evidence="10">
    <location>
        <begin position="21"/>
        <end position="186"/>
    </location>
</feature>
<dbReference type="GO" id="GO:0042147">
    <property type="term" value="P:retrograde transport, endosome to Golgi"/>
    <property type="evidence" value="ECO:0007669"/>
    <property type="project" value="TreeGrafter"/>
</dbReference>
<keyword evidence="5" id="KW-0653">Protein transport</keyword>
<evidence type="ECO:0000256" key="2">
    <source>
        <dbReference type="ARBA" id="ARBA00004601"/>
    </source>
</evidence>
<evidence type="ECO:0000256" key="9">
    <source>
        <dbReference type="SAM" id="MobiDB-lite"/>
    </source>
</evidence>
<evidence type="ECO:0000256" key="6">
    <source>
        <dbReference type="ARBA" id="ARBA00023034"/>
    </source>
</evidence>
<dbReference type="Pfam" id="PF20655">
    <property type="entry name" value="Vps52_C"/>
    <property type="match status" value="1"/>
</dbReference>
<sequence length="750" mass="84084">MSTNEPDSSRSQAEFYQERAKEFVELHDQVDTSVHLLDSLESFLSTFQKDLDAVAGQISELQDRSKDIEGRLKSRRRIERPLSSLLSDITIAPSLATTILDTNVGESWIEAIEQFEKRLITSRSRTRVKAARDLGEVAEGLRIVAATKLRGFFLALFQPIRGSVTTNMQVIQTSVLLKYSPLFGFLQRQAPTVANELQRAYVGAARVYYETGFRRYARSLTWIKARTPEKFEPIASIDERLAELNLERLQHAKLDGPAVTLSYMADNKTHKEPIEGLLRSLFLVFMDNATAEYTFISSFFASSPSPPSVEASLSLLTPTAVVPTPTMMATPDTIAFAESRSPVNSEYEGSSRHKAMHDHIESLKKLAEGTSSGYFSRTSPITDATVTKAARHYVNFFNSFVYLTEHEEETMIFSNLQRLRDELTKLMNRHTEKITDVVAKATAQSALYEVILQCLSNGTQHTAHLKLQKEIAHWAYLDEEAKRKIVSAAPGTTTSTSVDDAREAFLVELASYQLALKKSAMICDAETRQVEEYQREKERIEQEHITLRRQIEELKVALEHAQMLRRRKIEYDSVAERVNTLPPRDELEQSIEALENDMAAIRAEQESQSRAIQTQKASLEFIIADLTSLRFTGKDKEEKDDATSSARASPLPDGTDDSVAGLSADTLARTSSSFGTQSERMSGKGNDDDDSSPRNTEESGSKEDDIEMGEVEEEDEDPRDKSPKKKARDEELEEGEASDLSSVLSDPPDE</sequence>
<keyword evidence="6" id="KW-0333">Golgi apparatus</keyword>
<evidence type="ECO:0008006" key="14">
    <source>
        <dbReference type="Google" id="ProtNLM"/>
    </source>
</evidence>
<dbReference type="Proteomes" id="UP000290288">
    <property type="component" value="Unassembled WGS sequence"/>
</dbReference>
<dbReference type="AlphaFoldDB" id="A0A4Q2DRV2"/>
<dbReference type="GO" id="GO:0015031">
    <property type="term" value="P:protein transport"/>
    <property type="evidence" value="ECO:0007669"/>
    <property type="project" value="UniProtKB-KW"/>
</dbReference>
<evidence type="ECO:0000256" key="3">
    <source>
        <dbReference type="ARBA" id="ARBA00008180"/>
    </source>
</evidence>
<dbReference type="PANTHER" id="PTHR14190">
    <property type="entry name" value="SUPPRESSOR OF ACTIN MUTATIONS 2/VACUOLAR PROTEIN SORTING 52"/>
    <property type="match status" value="1"/>
</dbReference>
<dbReference type="Pfam" id="PF04129">
    <property type="entry name" value="Vps52_CC"/>
    <property type="match status" value="1"/>
</dbReference>
<dbReference type="Pfam" id="PF05615">
    <property type="entry name" value="THOC7"/>
    <property type="match status" value="1"/>
</dbReference>
<evidence type="ECO:0000313" key="13">
    <source>
        <dbReference type="Proteomes" id="UP000290288"/>
    </source>
</evidence>
<dbReference type="GO" id="GO:0019905">
    <property type="term" value="F:syntaxin binding"/>
    <property type="evidence" value="ECO:0007669"/>
    <property type="project" value="TreeGrafter"/>
</dbReference>
<dbReference type="PANTHER" id="PTHR14190:SF7">
    <property type="entry name" value="VACUOLAR PROTEIN SORTING-ASSOCIATED PROTEIN 52 HOMOLOG"/>
    <property type="match status" value="1"/>
</dbReference>
<feature type="compositionally biased region" description="Basic and acidic residues" evidence="9">
    <location>
        <begin position="681"/>
        <end position="703"/>
    </location>
</feature>
<evidence type="ECO:0000256" key="4">
    <source>
        <dbReference type="ARBA" id="ARBA00022448"/>
    </source>
</evidence>
<reference evidence="12 13" key="1">
    <citation type="submission" date="2019-01" db="EMBL/GenBank/DDBJ databases">
        <title>Draft genome sequence of Psathyrella aberdarensis IHI B618.</title>
        <authorList>
            <person name="Buettner E."/>
            <person name="Kellner H."/>
        </authorList>
    </citation>
    <scope>NUCLEOTIDE SEQUENCE [LARGE SCALE GENOMIC DNA]</scope>
    <source>
        <strain evidence="12 13">IHI B618</strain>
    </source>
</reference>
<accession>A0A4Q2DRV2</accession>
<dbReference type="InterPro" id="IPR048319">
    <property type="entry name" value="Vps52_CC"/>
</dbReference>
<keyword evidence="8" id="KW-0175">Coiled coil</keyword>
<evidence type="ECO:0000259" key="10">
    <source>
        <dbReference type="Pfam" id="PF04129"/>
    </source>
</evidence>
<dbReference type="OrthoDB" id="19482at2759"/>
<evidence type="ECO:0000256" key="1">
    <source>
        <dbReference type="ARBA" id="ARBA00004123"/>
    </source>
</evidence>
<feature type="compositionally biased region" description="Low complexity" evidence="9">
    <location>
        <begin position="738"/>
        <end position="750"/>
    </location>
</feature>
<organism evidence="12 13">
    <name type="scientific">Candolleomyces aberdarensis</name>
    <dbReference type="NCBI Taxonomy" id="2316362"/>
    <lineage>
        <taxon>Eukaryota</taxon>
        <taxon>Fungi</taxon>
        <taxon>Dikarya</taxon>
        <taxon>Basidiomycota</taxon>
        <taxon>Agaricomycotina</taxon>
        <taxon>Agaricomycetes</taxon>
        <taxon>Agaricomycetidae</taxon>
        <taxon>Agaricales</taxon>
        <taxon>Agaricineae</taxon>
        <taxon>Psathyrellaceae</taxon>
        <taxon>Candolleomyces</taxon>
    </lineage>
</organism>
<evidence type="ECO:0000313" key="12">
    <source>
        <dbReference type="EMBL" id="RXW21942.1"/>
    </source>
</evidence>